<evidence type="ECO:0000256" key="2">
    <source>
        <dbReference type="ARBA" id="ARBA00022888"/>
    </source>
</evidence>
<organism evidence="6">
    <name type="scientific">Caenorhabditis remanei</name>
    <name type="common">Caenorhabditis vulgaris</name>
    <dbReference type="NCBI Taxonomy" id="31234"/>
    <lineage>
        <taxon>Eukaryota</taxon>
        <taxon>Metazoa</taxon>
        <taxon>Ecdysozoa</taxon>
        <taxon>Nematoda</taxon>
        <taxon>Chromadorea</taxon>
        <taxon>Rhabditida</taxon>
        <taxon>Rhabditina</taxon>
        <taxon>Rhabditomorpha</taxon>
        <taxon>Rhabditoidea</taxon>
        <taxon>Rhabditidae</taxon>
        <taxon>Peloderinae</taxon>
        <taxon>Caenorhabditis</taxon>
    </lineage>
</organism>
<evidence type="ECO:0000313" key="5">
    <source>
        <dbReference type="EMBL" id="EFP08541.1"/>
    </source>
</evidence>
<dbReference type="CDD" id="cd01991">
    <property type="entry name" value="Asn_synthase_B_C"/>
    <property type="match status" value="1"/>
</dbReference>
<dbReference type="GO" id="GO:0004066">
    <property type="term" value="F:asparagine synthase (glutamine-hydrolyzing) activity"/>
    <property type="evidence" value="ECO:0007669"/>
    <property type="project" value="InterPro"/>
</dbReference>
<accession>E3MSX2</accession>
<keyword evidence="3" id="KW-0315">Glutamine amidotransferase</keyword>
<dbReference type="STRING" id="31234.E3MSX2"/>
<dbReference type="PANTHER" id="PTHR45937:SF1">
    <property type="entry name" value="ASPARAGINE SYNTHETASE DOMAIN-CONTAINING PROTEIN 1"/>
    <property type="match status" value="1"/>
</dbReference>
<dbReference type="SUPFAM" id="SSF52402">
    <property type="entry name" value="Adenine nucleotide alpha hydrolases-like"/>
    <property type="match status" value="1"/>
</dbReference>
<dbReference type="OrthoDB" id="10252281at2759"/>
<feature type="domain" description="Asparagine synthetase" evidence="4">
    <location>
        <begin position="200"/>
        <end position="379"/>
    </location>
</feature>
<sequence length="493" mass="55463">MSIDYNRWWTLKNGEFHEENNEESKSITEDYLIYPGTTTELDIRSLQNLSVEKIADEILAQQGSWSIVYYNHKLGKVFIGRDVFGRQSLVFNFELMMFGCRTKPGTPGNWIEIPFGQVTVLDANMNENNHPIIFSYMECYPEDIMDQYFSNFLPTRVIVHKKDSLLNVSRETGGEINTSNSKMLLEKVTEATKVLLRNYTRSHVAVCLSGGVDSTFIAHVVHASVAPEICIDLVNIAFGNSEKVRAHLFVGYSECIFFQECEQAPDRNRARKALESFRVAYPERQFRLILVNVDKQQLEQDRIESVASAAKPASSVLDDSLSCVLWYAVRAEGFDSENMNQVKSPATTCLLGSGADELLAGYARHRTRFEKEGIAENIAEECENELRRLGTRNGGRDARVAAQLGKTILSPLLEDTVVSWLNSLPVDSKWDLSLPRGVGEKQLLRETVKMLGSPYDAPKQAMQFGSRMAKMSNAGNNSIKGSDKSPYLFKTVD</sequence>
<name>E3MSX2_CAERE</name>
<dbReference type="FunCoup" id="E3MSX2">
    <property type="interactions" value="1768"/>
</dbReference>
<dbReference type="Pfam" id="PF00733">
    <property type="entry name" value="Asn_synthase"/>
    <property type="match status" value="1"/>
</dbReference>
<reference evidence="5" key="1">
    <citation type="submission" date="2007-07" db="EMBL/GenBank/DDBJ databases">
        <title>PCAP assembly of the Caenorhabditis remanei genome.</title>
        <authorList>
            <consortium name="The Caenorhabditis remanei Sequencing Consortium"/>
            <person name="Wilson R.K."/>
        </authorList>
    </citation>
    <scope>NUCLEOTIDE SEQUENCE [LARGE SCALE GENOMIC DNA]</scope>
    <source>
        <strain evidence="5">PB4641</strain>
    </source>
</reference>
<dbReference type="InParanoid" id="E3MSX2"/>
<proteinExistence type="predicted"/>
<dbReference type="OMA" id="WAVIYYR"/>
<keyword evidence="6" id="KW-1185">Reference proteome</keyword>
<keyword evidence="2" id="KW-0061">Asparagine biosynthesis</keyword>
<dbReference type="InterPro" id="IPR001962">
    <property type="entry name" value="Asn_synthase"/>
</dbReference>
<protein>
    <recommendedName>
        <fullName evidence="4">Asparagine synthetase domain-containing protein</fullName>
    </recommendedName>
</protein>
<dbReference type="HOGENOM" id="CLU_012368_3_0_1"/>
<dbReference type="eggNOG" id="KOG0573">
    <property type="taxonomic scope" value="Eukaryota"/>
</dbReference>
<dbReference type="InterPro" id="IPR014729">
    <property type="entry name" value="Rossmann-like_a/b/a_fold"/>
</dbReference>
<dbReference type="AlphaFoldDB" id="E3MSX2"/>
<evidence type="ECO:0000259" key="4">
    <source>
        <dbReference type="Pfam" id="PF00733"/>
    </source>
</evidence>
<evidence type="ECO:0000256" key="1">
    <source>
        <dbReference type="ARBA" id="ARBA00022605"/>
    </source>
</evidence>
<dbReference type="EMBL" id="DS268474">
    <property type="protein sequence ID" value="EFP08541.1"/>
    <property type="molecule type" value="Genomic_DNA"/>
</dbReference>
<dbReference type="InterPro" id="IPR051857">
    <property type="entry name" value="Asn_synthetase_domain"/>
</dbReference>
<dbReference type="GO" id="GO:0006529">
    <property type="term" value="P:asparagine biosynthetic process"/>
    <property type="evidence" value="ECO:0007669"/>
    <property type="project" value="UniProtKB-KW"/>
</dbReference>
<evidence type="ECO:0000313" key="6">
    <source>
        <dbReference type="Proteomes" id="UP000008281"/>
    </source>
</evidence>
<evidence type="ECO:0000256" key="3">
    <source>
        <dbReference type="ARBA" id="ARBA00022962"/>
    </source>
</evidence>
<dbReference type="Proteomes" id="UP000008281">
    <property type="component" value="Unassembled WGS sequence"/>
</dbReference>
<keyword evidence="1" id="KW-0028">Amino-acid biosynthesis</keyword>
<dbReference type="Gene3D" id="3.40.50.620">
    <property type="entry name" value="HUPs"/>
    <property type="match status" value="1"/>
</dbReference>
<dbReference type="PANTHER" id="PTHR45937">
    <property type="entry name" value="ASPARAGINE SYNTHETASE DOMAIN-CONTAINING PROTEIN 1"/>
    <property type="match status" value="1"/>
</dbReference>
<gene>
    <name evidence="5" type="ORF">CRE_15493</name>
</gene>